<protein>
    <submittedName>
        <fullName evidence="1">Uncharacterized protein</fullName>
    </submittedName>
</protein>
<dbReference type="Gene3D" id="2.115.10.20">
    <property type="entry name" value="Glycosyl hydrolase domain, family 43"/>
    <property type="match status" value="1"/>
</dbReference>
<comment type="caution">
    <text evidence="1">The sequence shown here is derived from an EMBL/GenBank/DDBJ whole genome shotgun (WGS) entry which is preliminary data.</text>
</comment>
<evidence type="ECO:0000313" key="1">
    <source>
        <dbReference type="EMBL" id="MDT0557340.1"/>
    </source>
</evidence>
<name>A0ABU2YHT2_9FLAO</name>
<accession>A0ABU2YHT2</accession>
<dbReference type="Proteomes" id="UP001259492">
    <property type="component" value="Unassembled WGS sequence"/>
</dbReference>
<reference evidence="1 2" key="1">
    <citation type="submission" date="2023-09" db="EMBL/GenBank/DDBJ databases">
        <authorList>
            <person name="Rey-Velasco X."/>
        </authorList>
    </citation>
    <scope>NUCLEOTIDE SEQUENCE [LARGE SCALE GENOMIC DNA]</scope>
    <source>
        <strain evidence="1 2">W332</strain>
    </source>
</reference>
<organism evidence="1 2">
    <name type="scientific">Microcosmobacter mediterraneus</name>
    <dbReference type="NCBI Taxonomy" id="3075607"/>
    <lineage>
        <taxon>Bacteria</taxon>
        <taxon>Pseudomonadati</taxon>
        <taxon>Bacteroidota</taxon>
        <taxon>Flavobacteriia</taxon>
        <taxon>Flavobacteriales</taxon>
        <taxon>Flavobacteriaceae</taxon>
        <taxon>Microcosmobacter</taxon>
    </lineage>
</organism>
<proteinExistence type="predicted"/>
<keyword evidence="2" id="KW-1185">Reference proteome</keyword>
<dbReference type="InterPro" id="IPR023296">
    <property type="entry name" value="Glyco_hydro_beta-prop_sf"/>
</dbReference>
<dbReference type="RefSeq" id="WP_311426108.1">
    <property type="nucleotide sequence ID" value="NZ_JAVRIA010000001.1"/>
</dbReference>
<dbReference type="SUPFAM" id="SSF75005">
    <property type="entry name" value="Arabinanase/levansucrase/invertase"/>
    <property type="match status" value="1"/>
</dbReference>
<evidence type="ECO:0000313" key="2">
    <source>
        <dbReference type="Proteomes" id="UP001259492"/>
    </source>
</evidence>
<gene>
    <name evidence="1" type="ORF">RM697_01690</name>
</gene>
<dbReference type="EMBL" id="JAVRIA010000001">
    <property type="protein sequence ID" value="MDT0557340.1"/>
    <property type="molecule type" value="Genomic_DNA"/>
</dbReference>
<sequence>MVVLLKKCFKEKIPAEINEIFSKYAYVFNPSFIRHKNKSFLAIRAYDNEQDSIEALLVIWGDYFETKIIKLSDYFSEKLNLNKIADPKLCIINDTVWGSFNTGYSQKDNNKLVLFSVEKFNINNYYLCNYYNRKKVEKNWAFFSENENIYVLYGINPLIILKLVKTDLCNMYFEDYQTFKSLSYKNYTIGTPLVKINGEYFFIGHRKFVRKGKRLYLGKPFRFVFSEQIKLKSENKYLLHSIKDLLGSKYKFNKNLISCTYFSGIDFFNNNLYISYGINDVRWNIVRIRMKKIWR</sequence>